<name>A0A1I6RIQ6_9BACL</name>
<dbReference type="OrthoDB" id="9855972at2"/>
<keyword evidence="3" id="KW-1185">Reference proteome</keyword>
<protein>
    <recommendedName>
        <fullName evidence="4">Peptidase propeptide and YPEB domain-containing protein</fullName>
    </recommendedName>
</protein>
<gene>
    <name evidence="2" type="ORF">SAMN05444972_105116</name>
</gene>
<feature type="signal peptide" evidence="1">
    <location>
        <begin position="1"/>
        <end position="20"/>
    </location>
</feature>
<keyword evidence="1" id="KW-0732">Signal</keyword>
<evidence type="ECO:0000313" key="2">
    <source>
        <dbReference type="EMBL" id="SFS64524.1"/>
    </source>
</evidence>
<proteinExistence type="predicted"/>
<dbReference type="EMBL" id="FPAA01000005">
    <property type="protein sequence ID" value="SFS64524.1"/>
    <property type="molecule type" value="Genomic_DNA"/>
</dbReference>
<organism evidence="2 3">
    <name type="scientific">Marininema halotolerans</name>
    <dbReference type="NCBI Taxonomy" id="1155944"/>
    <lineage>
        <taxon>Bacteria</taxon>
        <taxon>Bacillati</taxon>
        <taxon>Bacillota</taxon>
        <taxon>Bacilli</taxon>
        <taxon>Bacillales</taxon>
        <taxon>Thermoactinomycetaceae</taxon>
        <taxon>Marininema</taxon>
    </lineage>
</organism>
<dbReference type="AlphaFoldDB" id="A0A1I6RIQ6"/>
<evidence type="ECO:0008006" key="4">
    <source>
        <dbReference type="Google" id="ProtNLM"/>
    </source>
</evidence>
<evidence type="ECO:0000256" key="1">
    <source>
        <dbReference type="SAM" id="SignalP"/>
    </source>
</evidence>
<dbReference type="Proteomes" id="UP000198660">
    <property type="component" value="Unassembled WGS sequence"/>
</dbReference>
<reference evidence="3" key="1">
    <citation type="submission" date="2016-10" db="EMBL/GenBank/DDBJ databases">
        <authorList>
            <person name="Varghese N."/>
            <person name="Submissions S."/>
        </authorList>
    </citation>
    <scope>NUCLEOTIDE SEQUENCE [LARGE SCALE GENOMIC DNA]</scope>
    <source>
        <strain evidence="3">DSM 45789</strain>
    </source>
</reference>
<evidence type="ECO:0000313" key="3">
    <source>
        <dbReference type="Proteomes" id="UP000198660"/>
    </source>
</evidence>
<feature type="chain" id="PRO_5038727526" description="Peptidase propeptide and YPEB domain-containing protein" evidence="1">
    <location>
        <begin position="21"/>
        <end position="137"/>
    </location>
</feature>
<accession>A0A1I6RIQ6</accession>
<sequence length="137" mass="15260">MLLKWLGMAVAFVLSTSTLTSTCNIIQIRDGCFSRDQEDGQAEFERNSAPIRSEATAFTLTNIETPITSPKLTMDEAQRLIVSKLHPSSQVKALKSERREGRWVYRAQVEGRGMGGQLILDAESRSLIDLEWGTTKA</sequence>
<dbReference type="RefSeq" id="WP_091836376.1">
    <property type="nucleotide sequence ID" value="NZ_FPAA01000005.1"/>
</dbReference>